<reference evidence="2" key="1">
    <citation type="submission" date="2013-01" db="EMBL/GenBank/DDBJ databases">
        <title>Draft Genome Sequence of a Mulberry Tree, Morus notabilis C.K. Schneid.</title>
        <authorList>
            <person name="He N."/>
            <person name="Zhao S."/>
        </authorList>
    </citation>
    <scope>NUCLEOTIDE SEQUENCE</scope>
</reference>
<proteinExistence type="predicted"/>
<protein>
    <submittedName>
        <fullName evidence="1">Uncharacterized protein</fullName>
    </submittedName>
</protein>
<organism evidence="1 2">
    <name type="scientific">Morus notabilis</name>
    <dbReference type="NCBI Taxonomy" id="981085"/>
    <lineage>
        <taxon>Eukaryota</taxon>
        <taxon>Viridiplantae</taxon>
        <taxon>Streptophyta</taxon>
        <taxon>Embryophyta</taxon>
        <taxon>Tracheophyta</taxon>
        <taxon>Spermatophyta</taxon>
        <taxon>Magnoliopsida</taxon>
        <taxon>eudicotyledons</taxon>
        <taxon>Gunneridae</taxon>
        <taxon>Pentapetalae</taxon>
        <taxon>rosids</taxon>
        <taxon>fabids</taxon>
        <taxon>Rosales</taxon>
        <taxon>Moraceae</taxon>
        <taxon>Moreae</taxon>
        <taxon>Morus</taxon>
    </lineage>
</organism>
<evidence type="ECO:0000313" key="2">
    <source>
        <dbReference type="Proteomes" id="UP000030645"/>
    </source>
</evidence>
<evidence type="ECO:0000313" key="1">
    <source>
        <dbReference type="EMBL" id="EXC12988.1"/>
    </source>
</evidence>
<name>W9S3N6_9ROSA</name>
<gene>
    <name evidence="1" type="ORF">L484_016919</name>
</gene>
<sequence>MIPGMLNKDLNIQQVISERLWPAVALAADIEEIRARPFGYTDGLATACSRSGIRNSGSKAAA</sequence>
<dbReference type="EMBL" id="KE345730">
    <property type="protein sequence ID" value="EXC12988.1"/>
    <property type="molecule type" value="Genomic_DNA"/>
</dbReference>
<accession>W9S3N6</accession>
<keyword evidence="2" id="KW-1185">Reference proteome</keyword>
<dbReference type="AlphaFoldDB" id="W9S3N6"/>
<dbReference type="Proteomes" id="UP000030645">
    <property type="component" value="Unassembled WGS sequence"/>
</dbReference>